<evidence type="ECO:0000313" key="1">
    <source>
        <dbReference type="EMBL" id="EGW06433.1"/>
    </source>
</evidence>
<sequence>MSISSRARIPCTLRSGISIGVKTFTGTQSPLNFICFFQPAVNGKKLALFGASLPCRGTPLQTVPQDDWNLFFGVASKIYSNSAFS</sequence>
<proteinExistence type="predicted"/>
<gene>
    <name evidence="1" type="ORF">I79_022987</name>
</gene>
<dbReference type="Proteomes" id="UP000001075">
    <property type="component" value="Unassembled WGS sequence"/>
</dbReference>
<name>G3IGR2_CRIGR</name>
<dbReference type="EMBL" id="JH002618">
    <property type="protein sequence ID" value="EGW06433.1"/>
    <property type="molecule type" value="Genomic_DNA"/>
</dbReference>
<protein>
    <submittedName>
        <fullName evidence="1">Uncharacterized protein</fullName>
    </submittedName>
</protein>
<evidence type="ECO:0000313" key="2">
    <source>
        <dbReference type="Proteomes" id="UP000001075"/>
    </source>
</evidence>
<dbReference type="AlphaFoldDB" id="G3IGR2"/>
<accession>G3IGR2</accession>
<organism evidence="1 2">
    <name type="scientific">Cricetulus griseus</name>
    <name type="common">Chinese hamster</name>
    <name type="synonym">Cricetulus barabensis griseus</name>
    <dbReference type="NCBI Taxonomy" id="10029"/>
    <lineage>
        <taxon>Eukaryota</taxon>
        <taxon>Metazoa</taxon>
        <taxon>Chordata</taxon>
        <taxon>Craniata</taxon>
        <taxon>Vertebrata</taxon>
        <taxon>Euteleostomi</taxon>
        <taxon>Mammalia</taxon>
        <taxon>Eutheria</taxon>
        <taxon>Euarchontoglires</taxon>
        <taxon>Glires</taxon>
        <taxon>Rodentia</taxon>
        <taxon>Myomorpha</taxon>
        <taxon>Muroidea</taxon>
        <taxon>Cricetidae</taxon>
        <taxon>Cricetinae</taxon>
        <taxon>Cricetulus</taxon>
    </lineage>
</organism>
<dbReference type="InParanoid" id="G3IGR2"/>
<reference evidence="2" key="1">
    <citation type="journal article" date="2011" name="Nat. Biotechnol.">
        <title>The genomic sequence of the Chinese hamster ovary (CHO)-K1 cell line.</title>
        <authorList>
            <person name="Xu X."/>
            <person name="Nagarajan H."/>
            <person name="Lewis N.E."/>
            <person name="Pan S."/>
            <person name="Cai Z."/>
            <person name="Liu X."/>
            <person name="Chen W."/>
            <person name="Xie M."/>
            <person name="Wang W."/>
            <person name="Hammond S."/>
            <person name="Andersen M.R."/>
            <person name="Neff N."/>
            <person name="Passarelli B."/>
            <person name="Koh W."/>
            <person name="Fan H.C."/>
            <person name="Wang J."/>
            <person name="Gui Y."/>
            <person name="Lee K.H."/>
            <person name="Betenbaugh M.J."/>
            <person name="Quake S.R."/>
            <person name="Famili I."/>
            <person name="Palsson B.O."/>
            <person name="Wang J."/>
        </authorList>
    </citation>
    <scope>NUCLEOTIDE SEQUENCE [LARGE SCALE GENOMIC DNA]</scope>
    <source>
        <strain evidence="2">CHO K1 cell line</strain>
    </source>
</reference>